<feature type="compositionally biased region" description="Low complexity" evidence="9">
    <location>
        <begin position="997"/>
        <end position="1009"/>
    </location>
</feature>
<feature type="compositionally biased region" description="Polar residues" evidence="9">
    <location>
        <begin position="620"/>
        <end position="638"/>
    </location>
</feature>
<name>A0A7E4V1B7_PANRE</name>
<protein>
    <submittedName>
        <fullName evidence="13">Phosphatidylinositol-3,4,5-trisphosphate 3-phosphatase</fullName>
    </submittedName>
</protein>
<feature type="compositionally biased region" description="Polar residues" evidence="9">
    <location>
        <begin position="818"/>
        <end position="829"/>
    </location>
</feature>
<evidence type="ECO:0000259" key="11">
    <source>
        <dbReference type="PROSITE" id="PS51181"/>
    </source>
</evidence>
<evidence type="ECO:0000256" key="8">
    <source>
        <dbReference type="ARBA" id="ARBA00023273"/>
    </source>
</evidence>
<evidence type="ECO:0000313" key="13">
    <source>
        <dbReference type="WBParaSite" id="Pan_g15383.t1"/>
    </source>
</evidence>
<feature type="region of interest" description="Disordered" evidence="9">
    <location>
        <begin position="31"/>
        <end position="67"/>
    </location>
</feature>
<dbReference type="InterPro" id="IPR029021">
    <property type="entry name" value="Prot-tyrosine_phosphatase-like"/>
</dbReference>
<dbReference type="InterPro" id="IPR051281">
    <property type="entry name" value="Dual-spec_lipid-protein_phosph"/>
</dbReference>
<dbReference type="InterPro" id="IPR014020">
    <property type="entry name" value="Tensin_C2-dom"/>
</dbReference>
<dbReference type="PANTHER" id="PTHR12305">
    <property type="entry name" value="PHOSPHATASE WITH HOMOLOGY TO TENSIN"/>
    <property type="match status" value="1"/>
</dbReference>
<comment type="subcellular location">
    <subcellularLocation>
        <location evidence="1">Cell projection</location>
        <location evidence="1">Neuron projection</location>
    </subcellularLocation>
    <subcellularLocation>
        <location evidence="2">Cytoplasm</location>
    </subcellularLocation>
</comment>
<evidence type="ECO:0000313" key="12">
    <source>
        <dbReference type="Proteomes" id="UP000492821"/>
    </source>
</evidence>
<dbReference type="WBParaSite" id="Pan_g15383.t1">
    <property type="protein sequence ID" value="Pan_g15383.t1"/>
    <property type="gene ID" value="Pan_g15383"/>
</dbReference>
<evidence type="ECO:0000256" key="5">
    <source>
        <dbReference type="ARBA" id="ARBA00022801"/>
    </source>
</evidence>
<dbReference type="GO" id="GO:0005886">
    <property type="term" value="C:plasma membrane"/>
    <property type="evidence" value="ECO:0007669"/>
    <property type="project" value="TreeGrafter"/>
</dbReference>
<evidence type="ECO:0000256" key="7">
    <source>
        <dbReference type="ARBA" id="ARBA00023098"/>
    </source>
</evidence>
<evidence type="ECO:0000256" key="2">
    <source>
        <dbReference type="ARBA" id="ARBA00004496"/>
    </source>
</evidence>
<dbReference type="Proteomes" id="UP000492821">
    <property type="component" value="Unassembled WGS sequence"/>
</dbReference>
<comment type="similarity">
    <text evidence="3">Belongs to the PTEN phosphatase protein family.</text>
</comment>
<evidence type="ECO:0000256" key="3">
    <source>
        <dbReference type="ARBA" id="ARBA00007881"/>
    </source>
</evidence>
<dbReference type="GO" id="GO:0048870">
    <property type="term" value="P:cell motility"/>
    <property type="evidence" value="ECO:0007669"/>
    <property type="project" value="TreeGrafter"/>
</dbReference>
<dbReference type="Pfam" id="PF22785">
    <property type="entry name" value="Tc-R-P"/>
    <property type="match status" value="1"/>
</dbReference>
<dbReference type="SMART" id="SM01326">
    <property type="entry name" value="PTEN_C2"/>
    <property type="match status" value="1"/>
</dbReference>
<keyword evidence="7" id="KW-0443">Lipid metabolism</keyword>
<keyword evidence="12" id="KW-1185">Reference proteome</keyword>
<dbReference type="InterPro" id="IPR003595">
    <property type="entry name" value="Tyr_Pase_cat"/>
</dbReference>
<keyword evidence="6" id="KW-0904">Protein phosphatase</keyword>
<dbReference type="InterPro" id="IPR029023">
    <property type="entry name" value="Tensin_phosphatase"/>
</dbReference>
<dbReference type="InterPro" id="IPR000387">
    <property type="entry name" value="Tyr_Pase_dom"/>
</dbReference>
<feature type="domain" description="Phosphatase tensin-type" evidence="11">
    <location>
        <begin position="143"/>
        <end position="314"/>
    </location>
</feature>
<dbReference type="GO" id="GO:0005829">
    <property type="term" value="C:cytosol"/>
    <property type="evidence" value="ECO:0007669"/>
    <property type="project" value="TreeGrafter"/>
</dbReference>
<feature type="region of interest" description="Disordered" evidence="9">
    <location>
        <begin position="960"/>
        <end position="1042"/>
    </location>
</feature>
<organism evidence="12 13">
    <name type="scientific">Panagrellus redivivus</name>
    <name type="common">Microworm</name>
    <dbReference type="NCBI Taxonomy" id="6233"/>
    <lineage>
        <taxon>Eukaryota</taxon>
        <taxon>Metazoa</taxon>
        <taxon>Ecdysozoa</taxon>
        <taxon>Nematoda</taxon>
        <taxon>Chromadorea</taxon>
        <taxon>Rhabditida</taxon>
        <taxon>Tylenchina</taxon>
        <taxon>Panagrolaimomorpha</taxon>
        <taxon>Panagrolaimoidea</taxon>
        <taxon>Panagrolaimidae</taxon>
        <taxon>Panagrellus</taxon>
    </lineage>
</organism>
<dbReference type="PROSITE" id="PS51181">
    <property type="entry name" value="PPASE_TENSIN"/>
    <property type="match status" value="1"/>
</dbReference>
<accession>A0A7E4V1B7</accession>
<proteinExistence type="inferred from homology"/>
<reference evidence="12" key="1">
    <citation type="journal article" date="2013" name="Genetics">
        <title>The draft genome and transcriptome of Panagrellus redivivus are shaped by the harsh demands of a free-living lifestyle.</title>
        <authorList>
            <person name="Srinivasan J."/>
            <person name="Dillman A.R."/>
            <person name="Macchietto M.G."/>
            <person name="Heikkinen L."/>
            <person name="Lakso M."/>
            <person name="Fracchia K.M."/>
            <person name="Antoshechkin I."/>
            <person name="Mortazavi A."/>
            <person name="Wong G."/>
            <person name="Sternberg P.W."/>
        </authorList>
    </citation>
    <scope>NUCLEOTIDE SEQUENCE [LARGE SCALE GENOMIC DNA]</scope>
    <source>
        <strain evidence="12">MT8872</strain>
    </source>
</reference>
<feature type="compositionally biased region" description="Low complexity" evidence="9">
    <location>
        <begin position="31"/>
        <end position="41"/>
    </location>
</feature>
<keyword evidence="5" id="KW-0378">Hydrolase</keyword>
<evidence type="ECO:0000256" key="9">
    <source>
        <dbReference type="SAM" id="MobiDB-lite"/>
    </source>
</evidence>
<feature type="compositionally biased region" description="Polar residues" evidence="9">
    <location>
        <begin position="1015"/>
        <end position="1025"/>
    </location>
</feature>
<dbReference type="AlphaFoldDB" id="A0A7E4V1B7"/>
<dbReference type="InterPro" id="IPR016130">
    <property type="entry name" value="Tyr_Pase_AS"/>
</dbReference>
<dbReference type="GO" id="GO:0016314">
    <property type="term" value="F:phosphatidylinositol-3,4,5-trisphosphate 3-phosphatase activity"/>
    <property type="evidence" value="ECO:0007669"/>
    <property type="project" value="TreeGrafter"/>
</dbReference>
<dbReference type="SMART" id="SM00404">
    <property type="entry name" value="PTPc_motif"/>
    <property type="match status" value="1"/>
</dbReference>
<dbReference type="CDD" id="cd14509">
    <property type="entry name" value="PTP_PTEN"/>
    <property type="match status" value="1"/>
</dbReference>
<dbReference type="SUPFAM" id="SSF52799">
    <property type="entry name" value="(Phosphotyrosine protein) phosphatases II"/>
    <property type="match status" value="1"/>
</dbReference>
<evidence type="ECO:0000259" key="10">
    <source>
        <dbReference type="PROSITE" id="PS50056"/>
    </source>
</evidence>
<dbReference type="PROSITE" id="PS00383">
    <property type="entry name" value="TYR_PHOSPHATASE_1"/>
    <property type="match status" value="1"/>
</dbReference>
<evidence type="ECO:0000256" key="4">
    <source>
        <dbReference type="ARBA" id="ARBA00022490"/>
    </source>
</evidence>
<dbReference type="InterPro" id="IPR045101">
    <property type="entry name" value="PTP_PTEN"/>
</dbReference>
<dbReference type="GO" id="GO:0005634">
    <property type="term" value="C:nucleus"/>
    <property type="evidence" value="ECO:0007669"/>
    <property type="project" value="TreeGrafter"/>
</dbReference>
<feature type="region of interest" description="Disordered" evidence="9">
    <location>
        <begin position="786"/>
        <end position="844"/>
    </location>
</feature>
<sequence>MDALSQLNDEVNQFTSDEIFRHHGSTCTTFSTGSVSSTSASDHGAESTASSGVATMSSTDHLPSQKDASPALAFESLQLNESIADSMTSSKTMTPVSNEPLATSSLELTPDSRSYSRASSVFGHGPKNMICVPLRMMVSQNRRRFQADGFNLDLTYITDRIIAMGYPADTAEAFYRNSMKHTVKFLETFHPEKYKVFNLRGQYAYDEKNFHYRVISYEMKDHHPPRLELMAPFCREVHDHLLADPTNIVAVHCKAGKGRTGVMICAYLYYINFFETPRQIMDYYSIIRTHNNKGVTIPSQRRYVYYFAHLRDKHLNYMPLKTELIGVYLEKPPRISGLIRRGALSLRVANGDVDVFHGHDLLLTNEQYDEEDELWQRNPVAVGDDSYNPDAPVPGHDIISRRCYGWTVPPNKRVFLEGDIRIDILKTSHIKPIPFFPGKDEKIGHIWFNTMFTCPGFCGGIYTHGDQAYPYHDNGADIVTVVNKPKVSTIGPLRELPKSNSVSEKREPKSTWMSSSMSSSPPCQPLRHEVPVNSPSESAEQTPPPKRFAHALTSEHRKSSKNAFRLNGVAKRFAEVLEPKKFHRHIVARSSAAQEAKCERWSSQDESSTNRSGLMDATQPARSSLDYTPESDMSNNEASGAALEDVEIEVRRPPGLNKHCPEESLKEMYPQGNAPRYNIEEMLRNAYRQNLIKDAYNDRRLSLPQEGNIIPKAEISEKMPPVGGPFCLVRKPHEHVMVYPVMEIDRLYKDKEVDTGLKMYVVTHCLDENCPGDTAMAESFINVTRKKQMEKDARKRENVKGKKYAEEARKAKIEKRQSGSALTADTSNRGDSDTNEEVDIPNCDPRFLDPHMKKFFFRQRITSVSRHPQVHHHCSAQIENIQRCQNVNCRQKSTFSNTDRPQIGSNDSEDNTGTTSVTQTNLLSTDNVVPAIHGRCATISATTAEDPRLQCNEIGGAKTIRSRSARCQTDKVTKKQSSTSNNSGIGGPEDSHPVDYSWASSSASSSCSSLMHIPRSNSSTDSDNGTIRRPLDSFGSQHTPQP</sequence>
<feature type="domain" description="Tyrosine specific protein phosphatases" evidence="10">
    <location>
        <begin position="228"/>
        <end position="302"/>
    </location>
</feature>
<dbReference type="GO" id="GO:0050793">
    <property type="term" value="P:regulation of developmental process"/>
    <property type="evidence" value="ECO:0007669"/>
    <property type="project" value="UniProtKB-ARBA"/>
</dbReference>
<feature type="region of interest" description="Disordered" evidence="9">
    <location>
        <begin position="894"/>
        <end position="917"/>
    </location>
</feature>
<keyword evidence="4" id="KW-0963">Cytoplasm</keyword>
<dbReference type="GO" id="GO:0046856">
    <property type="term" value="P:phosphatidylinositol dephosphorylation"/>
    <property type="evidence" value="ECO:0007669"/>
    <property type="project" value="TreeGrafter"/>
</dbReference>
<dbReference type="GO" id="GO:0043005">
    <property type="term" value="C:neuron projection"/>
    <property type="evidence" value="ECO:0007669"/>
    <property type="project" value="UniProtKB-SubCell"/>
</dbReference>
<dbReference type="GO" id="GO:0004725">
    <property type="term" value="F:protein tyrosine phosphatase activity"/>
    <property type="evidence" value="ECO:0007669"/>
    <property type="project" value="TreeGrafter"/>
</dbReference>
<feature type="compositionally biased region" description="Polar residues" evidence="9">
    <location>
        <begin position="47"/>
        <end position="62"/>
    </location>
</feature>
<dbReference type="GO" id="GO:0008285">
    <property type="term" value="P:negative regulation of cell population proliferation"/>
    <property type="evidence" value="ECO:0007669"/>
    <property type="project" value="TreeGrafter"/>
</dbReference>
<feature type="compositionally biased region" description="Basic and acidic residues" evidence="9">
    <location>
        <begin position="787"/>
        <end position="817"/>
    </location>
</feature>
<keyword evidence="8" id="KW-0966">Cell projection</keyword>
<feature type="region of interest" description="Disordered" evidence="9">
    <location>
        <begin position="490"/>
        <end position="547"/>
    </location>
</feature>
<dbReference type="PROSITE" id="PS50056">
    <property type="entry name" value="TYR_PHOSPHATASE_2"/>
    <property type="match status" value="1"/>
</dbReference>
<dbReference type="Gene3D" id="3.90.190.10">
    <property type="entry name" value="Protein tyrosine phosphatase superfamily"/>
    <property type="match status" value="1"/>
</dbReference>
<dbReference type="PANTHER" id="PTHR12305:SF81">
    <property type="entry name" value="PHOSPHATIDYLINOSITOL 3,4,5-TRISPHOSPHATE 3-PHOSPHATASE AND DUAL-SPECIFICITY PROTEIN PHOSPHATASE PTEN"/>
    <property type="match status" value="1"/>
</dbReference>
<reference evidence="13" key="2">
    <citation type="submission" date="2020-10" db="UniProtKB">
        <authorList>
            <consortium name="WormBaseParasite"/>
        </authorList>
    </citation>
    <scope>IDENTIFICATION</scope>
</reference>
<evidence type="ECO:0000256" key="6">
    <source>
        <dbReference type="ARBA" id="ARBA00022912"/>
    </source>
</evidence>
<dbReference type="GO" id="GO:0051896">
    <property type="term" value="P:regulation of phosphatidylinositol 3-kinase/protein kinase B signal transduction"/>
    <property type="evidence" value="ECO:0007669"/>
    <property type="project" value="TreeGrafter"/>
</dbReference>
<dbReference type="GO" id="GO:0043491">
    <property type="term" value="P:phosphatidylinositol 3-kinase/protein kinase B signal transduction"/>
    <property type="evidence" value="ECO:0007669"/>
    <property type="project" value="TreeGrafter"/>
</dbReference>
<evidence type="ECO:0000256" key="1">
    <source>
        <dbReference type="ARBA" id="ARBA00004487"/>
    </source>
</evidence>
<feature type="region of interest" description="Disordered" evidence="9">
    <location>
        <begin position="87"/>
        <end position="110"/>
    </location>
</feature>
<feature type="region of interest" description="Disordered" evidence="9">
    <location>
        <begin position="593"/>
        <end position="644"/>
    </location>
</feature>